<keyword evidence="2" id="KW-1185">Reference proteome</keyword>
<dbReference type="Proteomes" id="UP000886469">
    <property type="component" value="Unassembled WGS sequence"/>
</dbReference>
<dbReference type="EMBL" id="SPMX01000101">
    <property type="protein sequence ID" value="NMQ07866.1"/>
    <property type="molecule type" value="Genomic_DNA"/>
</dbReference>
<dbReference type="RefSeq" id="WP_169072102.1">
    <property type="nucleotide sequence ID" value="NZ_JAZKUC010000001.1"/>
</dbReference>
<accession>A0ABX1TFT7</accession>
<proteinExistence type="predicted"/>
<sequence>MNWPTAYGEEEAKLRRFYPNEPLYCDDPSFWYSGEVFHLFTPCDTARLPNTVRTRGVGEQAPYWTPDADMQAHMRSVAAEPQNLRRLVLPTPENKKKTNPNFSRFPVNYGLLQPQLSEFEIDDTIRVASLTHEAIDLERANYLDQLTTNIWPDRSRPGTHLTLRASETVAGRLGALRPQSCLANTLGAALVLIDQFGFPLLRFRGRPGDLPNRQEGTRMAVMEKGWHCGASGVTTWQDLLWNDADNGVADLRWLIRGIENGMWRELKEETGLLPTDGISLYPLAFARELKRAGKPNFFFVAEASNMSCADLQTLIESRNPTDKNEYSEGSWRERVRLLNPATWISAVLIDEKPVAFLSLKELHLGYLAKYGTADAGTTGFTYENYAALRLASNWWSAVREQRR</sequence>
<organism evidence="1 2">
    <name type="scientific">Candidatus Accumulibacter contiguus</name>
    <dbReference type="NCBI Taxonomy" id="2954381"/>
    <lineage>
        <taxon>Bacteria</taxon>
        <taxon>Pseudomonadati</taxon>
        <taxon>Pseudomonadota</taxon>
        <taxon>Betaproteobacteria</taxon>
        <taxon>Candidatus Accumulibacter</taxon>
    </lineage>
</organism>
<protein>
    <recommendedName>
        <fullName evidence="3">Nudix hydrolase domain-containing protein</fullName>
    </recommendedName>
</protein>
<name>A0ABX1TFT7_9PROT</name>
<evidence type="ECO:0000313" key="2">
    <source>
        <dbReference type="Proteomes" id="UP000886469"/>
    </source>
</evidence>
<gene>
    <name evidence="1" type="ORF">E4Q08_22815</name>
</gene>
<evidence type="ECO:0008006" key="3">
    <source>
        <dbReference type="Google" id="ProtNLM"/>
    </source>
</evidence>
<comment type="caution">
    <text evidence="1">The sequence shown here is derived from an EMBL/GenBank/DDBJ whole genome shotgun (WGS) entry which is preliminary data.</text>
</comment>
<evidence type="ECO:0000313" key="1">
    <source>
        <dbReference type="EMBL" id="NMQ07866.1"/>
    </source>
</evidence>
<reference evidence="1" key="1">
    <citation type="submission" date="2019-03" db="EMBL/GenBank/DDBJ databases">
        <title>Metabolic reconstructions from genomes of highly enriched 'Candidatus Accumulibacter' and 'Candidatus Competibacter' bioreactor populations.</title>
        <authorList>
            <person name="Annavajhala M.K."/>
            <person name="Welles L."/>
            <person name="Abbas B."/>
            <person name="Sorokin D."/>
            <person name="Park H."/>
            <person name="Van Loosdrecht M."/>
            <person name="Chandran K."/>
        </authorList>
    </citation>
    <scope>NUCLEOTIDE SEQUENCE</scope>
    <source>
        <strain evidence="1">SBR_L</strain>
    </source>
</reference>